<organism evidence="10 11">
    <name type="scientific">Thalassiosira oceanica</name>
    <name type="common">Marine diatom</name>
    <dbReference type="NCBI Taxonomy" id="159749"/>
    <lineage>
        <taxon>Eukaryota</taxon>
        <taxon>Sar</taxon>
        <taxon>Stramenopiles</taxon>
        <taxon>Ochrophyta</taxon>
        <taxon>Bacillariophyta</taxon>
        <taxon>Coscinodiscophyceae</taxon>
        <taxon>Thalassiosirophycidae</taxon>
        <taxon>Thalassiosirales</taxon>
        <taxon>Thalassiosiraceae</taxon>
        <taxon>Thalassiosira</taxon>
    </lineage>
</organism>
<dbReference type="OrthoDB" id="188436at2759"/>
<proteinExistence type="predicted"/>
<keyword evidence="3 5" id="KW-0862">Zinc</keyword>
<evidence type="ECO:0000313" key="11">
    <source>
        <dbReference type="Proteomes" id="UP000266841"/>
    </source>
</evidence>
<feature type="zinc finger region" description="C3H1-type" evidence="5">
    <location>
        <begin position="182"/>
        <end position="209"/>
    </location>
</feature>
<evidence type="ECO:0000256" key="5">
    <source>
        <dbReference type="PROSITE-ProRule" id="PRU00723"/>
    </source>
</evidence>
<evidence type="ECO:0000256" key="2">
    <source>
        <dbReference type="ARBA" id="ARBA00022771"/>
    </source>
</evidence>
<dbReference type="Gene3D" id="3.30.40.10">
    <property type="entry name" value="Zinc/RING finger domain, C3HC4 (zinc finger)"/>
    <property type="match status" value="1"/>
</dbReference>
<dbReference type="PROSITE" id="PS50865">
    <property type="entry name" value="ZF_MYND_2"/>
    <property type="match status" value="1"/>
</dbReference>
<dbReference type="PROSITE" id="PS50103">
    <property type="entry name" value="ZF_C3H1"/>
    <property type="match status" value="1"/>
</dbReference>
<dbReference type="SUPFAM" id="SSF48452">
    <property type="entry name" value="TPR-like"/>
    <property type="match status" value="1"/>
</dbReference>
<dbReference type="InterPro" id="IPR002893">
    <property type="entry name" value="Znf_MYND"/>
</dbReference>
<dbReference type="SMART" id="SM00028">
    <property type="entry name" value="TPR"/>
    <property type="match status" value="3"/>
</dbReference>
<dbReference type="PROSITE" id="PS00518">
    <property type="entry name" value="ZF_RING_1"/>
    <property type="match status" value="1"/>
</dbReference>
<protein>
    <recommendedName>
        <fullName evidence="12">RING-type E3 ubiquitin transferase</fullName>
    </recommendedName>
</protein>
<evidence type="ECO:0008006" key="12">
    <source>
        <dbReference type="Google" id="ProtNLM"/>
    </source>
</evidence>
<dbReference type="PROSITE" id="PS50089">
    <property type="entry name" value="ZF_RING_2"/>
    <property type="match status" value="1"/>
</dbReference>
<evidence type="ECO:0000256" key="4">
    <source>
        <dbReference type="PROSITE-ProRule" id="PRU00134"/>
    </source>
</evidence>
<keyword evidence="1 5" id="KW-0479">Metal-binding</keyword>
<dbReference type="InterPro" id="IPR013083">
    <property type="entry name" value="Znf_RING/FYVE/PHD"/>
</dbReference>
<keyword evidence="2 4" id="KW-0863">Zinc-finger</keyword>
<sequence>MYFLNTDCDAFEDPGPQRSDVGVFIEDADLVDWHAKMQVKMPRVFLPDEKVFGKETTQHRYGTKLLAYFDDDKNKPMRATVLGSRWQLEERLPGIPPMCADYREPHYTILIGGQLSQIGLMDAHDIDPDIGWKAVGPYEPSVNPDYDALAQSHGIDTRPRQSKAPTETKQEQKKKNGKKKTDPSTTVCKFWLKGICNRGDRCRFLHEKERKPSETAMVLHKYINCDNCGKSNPQLRCACEVAYYCNSACKADHLFEHESDCLRTKMICADVAAEKEGANGDEEICEIVGSRSNDGASHMDQCCSICLSEPPINAFLLDCGHAFCYECLRRYQSHVARDMEREDRRNLCPTCRQPAPHLEKMVIEKALLLSGKANAHSDASKKAILLNSALAELDKVSDTETPHTLIQHLVTKAEIFQKLERHEEAIQIISRVIELQREADEAIRMGDEIFSNMNHYEARGMQEEFELHNELLADLLNKGKMHLKMRPDDVIELYLSLAQCQESLKDHGSALDNYMKLWSLEEVQSTLENSGPSQRKLFMGSSRCYYHLGQYEKAIKIGQAAIEMNKHFPGIHEYVALSQLASGDAESAIATSANAVLYEAPWDKGNKTKTLDLHNKMKSGH</sequence>
<dbReference type="SMART" id="SM00356">
    <property type="entry name" value="ZnF_C3H1"/>
    <property type="match status" value="1"/>
</dbReference>
<evidence type="ECO:0000256" key="3">
    <source>
        <dbReference type="ARBA" id="ARBA00022833"/>
    </source>
</evidence>
<evidence type="ECO:0000259" key="9">
    <source>
        <dbReference type="PROSITE" id="PS50865"/>
    </source>
</evidence>
<dbReference type="SUPFAM" id="SSF57850">
    <property type="entry name" value="RING/U-box"/>
    <property type="match status" value="1"/>
</dbReference>
<evidence type="ECO:0000259" key="8">
    <source>
        <dbReference type="PROSITE" id="PS50103"/>
    </source>
</evidence>
<dbReference type="Proteomes" id="UP000266841">
    <property type="component" value="Unassembled WGS sequence"/>
</dbReference>
<dbReference type="InterPro" id="IPR036855">
    <property type="entry name" value="Znf_CCCH_sf"/>
</dbReference>
<dbReference type="GO" id="GO:0008270">
    <property type="term" value="F:zinc ion binding"/>
    <property type="evidence" value="ECO:0007669"/>
    <property type="project" value="UniProtKB-KW"/>
</dbReference>
<feature type="domain" description="MYND-type" evidence="9">
    <location>
        <begin position="225"/>
        <end position="261"/>
    </location>
</feature>
<dbReference type="Pfam" id="PF01753">
    <property type="entry name" value="zf-MYND"/>
    <property type="match status" value="1"/>
</dbReference>
<dbReference type="Gene3D" id="1.25.40.10">
    <property type="entry name" value="Tetratricopeptide repeat domain"/>
    <property type="match status" value="2"/>
</dbReference>
<dbReference type="Pfam" id="PF13181">
    <property type="entry name" value="TPR_8"/>
    <property type="match status" value="1"/>
</dbReference>
<dbReference type="InterPro" id="IPR019734">
    <property type="entry name" value="TPR_rpt"/>
</dbReference>
<keyword evidence="11" id="KW-1185">Reference proteome</keyword>
<dbReference type="Gene3D" id="2.30.30.1190">
    <property type="match status" value="1"/>
</dbReference>
<dbReference type="Pfam" id="PF00097">
    <property type="entry name" value="zf-C3HC4"/>
    <property type="match status" value="1"/>
</dbReference>
<feature type="domain" description="C3H1-type" evidence="8">
    <location>
        <begin position="182"/>
        <end position="209"/>
    </location>
</feature>
<dbReference type="InterPro" id="IPR017907">
    <property type="entry name" value="Znf_RING_CS"/>
</dbReference>
<feature type="region of interest" description="Disordered" evidence="6">
    <location>
        <begin position="154"/>
        <end position="184"/>
    </location>
</feature>
<dbReference type="InterPro" id="IPR000571">
    <property type="entry name" value="Znf_CCCH"/>
</dbReference>
<gene>
    <name evidence="10" type="ORF">THAOC_02242</name>
</gene>
<reference evidence="10 11" key="1">
    <citation type="journal article" date="2012" name="Genome Biol.">
        <title>Genome and low-iron response of an oceanic diatom adapted to chronic iron limitation.</title>
        <authorList>
            <person name="Lommer M."/>
            <person name="Specht M."/>
            <person name="Roy A.S."/>
            <person name="Kraemer L."/>
            <person name="Andreson R."/>
            <person name="Gutowska M.A."/>
            <person name="Wolf J."/>
            <person name="Bergner S.V."/>
            <person name="Schilhabel M.B."/>
            <person name="Klostermeier U.C."/>
            <person name="Beiko R.G."/>
            <person name="Rosenstiel P."/>
            <person name="Hippler M."/>
            <person name="Laroche J."/>
        </authorList>
    </citation>
    <scope>NUCLEOTIDE SEQUENCE [LARGE SCALE GENOMIC DNA]</scope>
    <source>
        <strain evidence="10 11">CCMP1005</strain>
    </source>
</reference>
<evidence type="ECO:0000313" key="10">
    <source>
        <dbReference type="EMBL" id="EJK76015.1"/>
    </source>
</evidence>
<evidence type="ECO:0000256" key="6">
    <source>
        <dbReference type="SAM" id="MobiDB-lite"/>
    </source>
</evidence>
<comment type="caution">
    <text evidence="10">The sequence shown here is derived from an EMBL/GenBank/DDBJ whole genome shotgun (WGS) entry which is preliminary data.</text>
</comment>
<dbReference type="InterPro" id="IPR018957">
    <property type="entry name" value="Znf_C3HC4_RING-type"/>
</dbReference>
<dbReference type="Pfam" id="PF00642">
    <property type="entry name" value="zf-CCCH"/>
    <property type="match status" value="1"/>
</dbReference>
<accession>K0TF21</accession>
<dbReference type="EMBL" id="AGNL01002592">
    <property type="protein sequence ID" value="EJK76015.1"/>
    <property type="molecule type" value="Genomic_DNA"/>
</dbReference>
<dbReference type="SMART" id="SM00184">
    <property type="entry name" value="RING"/>
    <property type="match status" value="1"/>
</dbReference>
<evidence type="ECO:0000256" key="1">
    <source>
        <dbReference type="ARBA" id="ARBA00022723"/>
    </source>
</evidence>
<dbReference type="GO" id="GO:0005737">
    <property type="term" value="C:cytoplasm"/>
    <property type="evidence" value="ECO:0007669"/>
    <property type="project" value="UniProtKB-ARBA"/>
</dbReference>
<dbReference type="Gene3D" id="6.10.140.2220">
    <property type="match status" value="1"/>
</dbReference>
<name>K0TF21_THAOC</name>
<dbReference type="eggNOG" id="ENOG502SDQH">
    <property type="taxonomic scope" value="Eukaryota"/>
</dbReference>
<dbReference type="SUPFAM" id="SSF90229">
    <property type="entry name" value="CCCH zinc finger"/>
    <property type="match status" value="1"/>
</dbReference>
<dbReference type="InterPro" id="IPR001841">
    <property type="entry name" value="Znf_RING"/>
</dbReference>
<evidence type="ECO:0000259" key="7">
    <source>
        <dbReference type="PROSITE" id="PS50089"/>
    </source>
</evidence>
<dbReference type="AlphaFoldDB" id="K0TF21"/>
<dbReference type="InterPro" id="IPR011990">
    <property type="entry name" value="TPR-like_helical_dom_sf"/>
</dbReference>
<feature type="compositionally biased region" description="Basic and acidic residues" evidence="6">
    <location>
        <begin position="166"/>
        <end position="182"/>
    </location>
</feature>
<feature type="domain" description="RING-type" evidence="7">
    <location>
        <begin position="303"/>
        <end position="352"/>
    </location>
</feature>